<organism evidence="11 12">
    <name type="scientific">Trapa natans</name>
    <name type="common">Water chestnut</name>
    <dbReference type="NCBI Taxonomy" id="22666"/>
    <lineage>
        <taxon>Eukaryota</taxon>
        <taxon>Viridiplantae</taxon>
        <taxon>Streptophyta</taxon>
        <taxon>Embryophyta</taxon>
        <taxon>Tracheophyta</taxon>
        <taxon>Spermatophyta</taxon>
        <taxon>Magnoliopsida</taxon>
        <taxon>eudicotyledons</taxon>
        <taxon>Gunneridae</taxon>
        <taxon>Pentapetalae</taxon>
        <taxon>rosids</taxon>
        <taxon>malvids</taxon>
        <taxon>Myrtales</taxon>
        <taxon>Lythraceae</taxon>
        <taxon>Trapa</taxon>
    </lineage>
</organism>
<feature type="transmembrane region" description="Helical" evidence="6">
    <location>
        <begin position="2152"/>
        <end position="2173"/>
    </location>
</feature>
<feature type="transmembrane region" description="Helical" evidence="6">
    <location>
        <begin position="185"/>
        <end position="203"/>
    </location>
</feature>
<feature type="transmembrane region" description="Helical" evidence="6">
    <location>
        <begin position="116"/>
        <end position="135"/>
    </location>
</feature>
<evidence type="ECO:0000259" key="7">
    <source>
        <dbReference type="Pfam" id="PF12166"/>
    </source>
</evidence>
<comment type="caution">
    <text evidence="11">The sequence shown here is derived from an EMBL/GenBank/DDBJ whole genome shotgun (WGS) entry which is preliminary data.</text>
</comment>
<proteinExistence type="inferred from homology"/>
<feature type="transmembrane region" description="Helical" evidence="6">
    <location>
        <begin position="258"/>
        <end position="277"/>
    </location>
</feature>
<evidence type="ECO:0000256" key="1">
    <source>
        <dbReference type="ARBA" id="ARBA00004141"/>
    </source>
</evidence>
<evidence type="ECO:0000256" key="2">
    <source>
        <dbReference type="ARBA" id="ARBA00007821"/>
    </source>
</evidence>
<feature type="domain" description="Piezo-type mechanosensitive ion channel homolog" evidence="10">
    <location>
        <begin position="478"/>
        <end position="607"/>
    </location>
</feature>
<dbReference type="PANTHER" id="PTHR13167">
    <property type="entry name" value="PIEZO-TYPE MECHANOSENSITIVE ION CHANNEL COMPONENT"/>
    <property type="match status" value="1"/>
</dbReference>
<dbReference type="InterPro" id="IPR027272">
    <property type="entry name" value="Piezo"/>
</dbReference>
<feature type="transmembrane region" description="Helical" evidence="6">
    <location>
        <begin position="2039"/>
        <end position="2057"/>
    </location>
</feature>
<keyword evidence="4 6" id="KW-1133">Transmembrane helix</keyword>
<dbReference type="GO" id="GO:0008381">
    <property type="term" value="F:mechanosensitive monoatomic ion channel activity"/>
    <property type="evidence" value="ECO:0007669"/>
    <property type="project" value="InterPro"/>
</dbReference>
<feature type="transmembrane region" description="Helical" evidence="6">
    <location>
        <begin position="1239"/>
        <end position="1267"/>
    </location>
</feature>
<feature type="transmembrane region" description="Helical" evidence="6">
    <location>
        <begin position="326"/>
        <end position="345"/>
    </location>
</feature>
<name>A0AAN7LY29_TRANT</name>
<dbReference type="PANTHER" id="PTHR13167:SF46">
    <property type="entry name" value="PIEZO NON-SPECIFIC CATION CHANNEL R-RAS-BINDING DOMAIN-CONTAINING PROTEIN"/>
    <property type="match status" value="1"/>
</dbReference>
<sequence length="2479" mass="286049">MHDLRTTIMEKIMCGFVLPMLLLSAALLNWSLISLVNLSAFLVVQFTAPKLGSQFLQRQYLVLRSICFFSFLVIVSQVIFYIISIVEGDQWCAINSKWMKLIGFIRVDSWKRPSEIYVFIIQILVAFIALLKLSFRTQLGLAYETHTCLEQFCSSLEQIGSHLKVLCYLLLPPVQLIAGISHPSWASFPFFICSGIGLIRWSLTSKFLGLYWWWRCLLLYAGSNIILLYLYQLQMNFPGLMQFVEFVGMYKLSASSEWSEICSGLSLLSFYILLSWIRCDIAEMDKTTATRDNNLMEHLISSNNTLLLIESRSDSMYSNILSWREFFQTFNINFFTYGFPVLLLALSFWGIHFASLCSFGLLAYVGYIIYVFPSMFHLHWLNGLLLVFIILWAASTYVFNLTFSILNKRICQDMEIWESIGLWHYTIPGFYLLAQFFLGILVAMGNLVNNSVFLCLSVGARHDDNYFIEEKEEMKVLVVATIAWVLRKCYRAIVLCLLFLLSIKPGIFHAAYLVFFLVYLLSHNINKKLCRALILLCETHFALLYILNLHLVSKLLNRKGSVSSEILRQLGLGDINSYEDLLKIMVLVCFCAIHNHGIDVLFSSSAIVQQTPFPPVGFSILRAGLIKSVLFSVYTSQSVRKQHIFSPQERRIMMYLSAIGGKFLSMYRSCGTYIAFFTILVAVYRVQPNHIFFGYVFFLLLWISGRQLLQRTMKHLWFPLKLYSIAIFIFIYSLDVFTNFQLWLSKLVDLSPVIGYDPKASIMDNIAEPLAILISIQLFSYERRRSQNGTYSKSNSSGSVALTLSKRFLIWHIEKILYVAVLYASISPIGAFGFLYILCLVICSTLPKSSKVPSKLFLVYSGCLLMMDYLFQIWGEKVEMFPNQRNHHFSILLGLKLHESSFWGLESGFRGKVVVIVACVFQYSIFHWLDHIPNDQTNTGKWGEACDLFGSKEEILNEISKLTHTGLHLDGWEQLISQSWPSFSSEKTQGPNSMPYEENIYNQGRKRNQYLYTYFWESYKGNQKWNRRRIIYFRRERLHKQKALLKIYTKFWIQNMSGVFGLEINMVVLLLASFAVLNAISIIYVACLVTCVILNRRLLQRLWPVFVFLFAFIVMLEYLAIWLDIVSMKNGHSSGKVSVTCHDCWRSSEHHFDFCKKCWFGIVVDDSRMLISYYMVYMFSCFKLKADHYSSLPDSQMYQCLISYCKNASLLSDLSFETKELWTLLDYVRHYSYCHLLDFFLALILIIGTLEYDIMHLGYLGFALVFFRMRLQILKKKNKLFKLLRIYNFALIVLSLAYQSPFIGDFIEGKCATVDYISQVIGFYKYDYGFRITSRSALVEIVIFMLVSLQSFMFSSQAFDYVSKYLEAEQIGAIVREQEKRASWKSAHLRNIRKSEEQKRQRNLQVEKMKSEMLNLQIHLQSNSTPSKHECFTRRMNSDGKNLKAEGSTQEWTTRNHGMEYDFLDPKYNLFPTEMDESPKNIEGDGSPSSVDSVNLSIDSVYDSSDYKEGFASVSFQDLSKSNRVNLQIRDNPLISAVNLIGDGVNQVQSLGNLAVNNLVSFLNIEHQEHNVDGNSSEDEETYYETESPNIGGYGHMDQTFSIASESSFAVPGSSLGMILSYMWGLMQSNNDVVCYCCFVLIFLWNFSLLSMVYLGALFIYALCVNTGPSHLFWILVLIYSEFCILLQYLYQIIIQHCGLSIHVNFLQELGFPQYKIMSPFVISNLPLFLVYLFTLLQTSITARDVQNINFPRRVYELREGEDANNQSWKQRVQALLFLPLYCSVTHIIRRLFRYWISLTQGGESAPYFVQVSMDVKQWPEDGIQPERIESGINELLSVMHSRRCKNLNGNFLSASRVRIQSIERSTESPHTALAVFEVLYASPLTESCSVIWQNSLTPAADVAREISMAKGGCVFENTGFPYPIVSVIGGGKREIDLYAYIFCADLVVFFLVAFFYQSIIKNKSEFLEVYQLEDQFPKEFVFTLMVIFFLIVLDRIIYLCSFATGKVIFYLFSLALFTYSVTRYAWYTAPPNKQAGRFALRVIYLTKAVSLALQAIQIRYGIPRESTLYRQFLTSHVTKLNYWGFRLYRALPFLYELRCVLDWSCTTTSLRMYDWQKLEDIHASLFLVKCDVDLNRSRHHQGEKQSKMTKFCGGVCLFLVLICVIWAPMLMYSSGNPTNIANPIKDASLRVDIKTEGGRLTLFETTLCRKTSWDNIDDHASLDPQGYLSTYNVKDIQLICCQPDASRLWIVPPMVQARFIRSLWWSMKIVFSWELMRDRPKGKEVVKYDSEVDDMNLPEPLEVIKVLNGSLNSFRIYSVYPRFFRVTGSGDVRFLEHEVELVSGDLVINHGNPEWWSFHDIDAPVVSKCGNLAGPMAIVVSEETPQGLLGETLSKFSIWGLYITFVLAVGRFIRLQCADLRMRIPFENLPSCERLLALCEDIYAARVEGELEVEEVLYWTLVNIYRSPHMLLEYTKPD</sequence>
<dbReference type="InterPro" id="IPR056768">
    <property type="entry name" value="THU_Piezo"/>
</dbReference>
<evidence type="ECO:0000256" key="3">
    <source>
        <dbReference type="ARBA" id="ARBA00022692"/>
    </source>
</evidence>
<gene>
    <name evidence="11" type="ORF">SAY86_013039</name>
</gene>
<feature type="transmembrane region" description="Helical" evidence="6">
    <location>
        <begin position="655"/>
        <end position="684"/>
    </location>
</feature>
<evidence type="ECO:0000256" key="5">
    <source>
        <dbReference type="ARBA" id="ARBA00023136"/>
    </source>
</evidence>
<feature type="transmembrane region" description="Helical" evidence="6">
    <location>
        <begin position="430"/>
        <end position="456"/>
    </location>
</feature>
<evidence type="ECO:0000313" key="12">
    <source>
        <dbReference type="Proteomes" id="UP001346149"/>
    </source>
</evidence>
<feature type="transmembrane region" description="Helical" evidence="6">
    <location>
        <begin position="1717"/>
        <end position="1737"/>
    </location>
</feature>
<feature type="transmembrane region" description="Helical" evidence="6">
    <location>
        <begin position="1279"/>
        <end position="1298"/>
    </location>
</feature>
<comment type="subcellular location">
    <subcellularLocation>
        <location evidence="1">Membrane</location>
        <topology evidence="1">Multi-pass membrane protein</topology>
    </subcellularLocation>
</comment>
<keyword evidence="5 6" id="KW-0472">Membrane</keyword>
<dbReference type="GO" id="GO:0016020">
    <property type="term" value="C:membrane"/>
    <property type="evidence" value="ECO:0007669"/>
    <property type="project" value="UniProtKB-SubCell"/>
</dbReference>
<feature type="transmembrane region" description="Helical" evidence="6">
    <location>
        <begin position="529"/>
        <end position="547"/>
    </location>
</feature>
<dbReference type="GO" id="GO:0005261">
    <property type="term" value="F:monoatomic cation channel activity"/>
    <property type="evidence" value="ECO:0007669"/>
    <property type="project" value="TreeGrafter"/>
</dbReference>
<feature type="transmembrane region" description="Helical" evidence="6">
    <location>
        <begin position="384"/>
        <end position="406"/>
    </location>
</feature>
<evidence type="ECO:0008006" key="13">
    <source>
        <dbReference type="Google" id="ProtNLM"/>
    </source>
</evidence>
<feature type="transmembrane region" description="Helical" evidence="6">
    <location>
        <begin position="816"/>
        <end position="837"/>
    </location>
</feature>
<protein>
    <recommendedName>
        <fullName evidence="13">Piezo non-specific cation channel R-Ras-binding domain-containing protein</fullName>
    </recommendedName>
</protein>
<feature type="transmembrane region" description="Helical" evidence="6">
    <location>
        <begin position="721"/>
        <end position="742"/>
    </location>
</feature>
<feature type="domain" description="Piezo transmembrane helical unit" evidence="8">
    <location>
        <begin position="1629"/>
        <end position="1703"/>
    </location>
</feature>
<keyword evidence="3 6" id="KW-0812">Transmembrane</keyword>
<dbReference type="InterPro" id="IPR056770">
    <property type="entry name" value="Piezo_THU9_anchor"/>
</dbReference>
<feature type="transmembrane region" description="Helical" evidence="6">
    <location>
        <begin position="210"/>
        <end position="231"/>
    </location>
</feature>
<dbReference type="GO" id="GO:0042391">
    <property type="term" value="P:regulation of membrane potential"/>
    <property type="evidence" value="ECO:0007669"/>
    <property type="project" value="TreeGrafter"/>
</dbReference>
<feature type="transmembrane region" description="Helical" evidence="6">
    <location>
        <begin position="2397"/>
        <end position="2414"/>
    </location>
</feature>
<evidence type="ECO:0000259" key="8">
    <source>
        <dbReference type="Pfam" id="PF23188"/>
    </source>
</evidence>
<feature type="transmembrane region" description="Helical" evidence="6">
    <location>
        <begin position="690"/>
        <end position="709"/>
    </location>
</feature>
<feature type="transmembrane region" description="Helical" evidence="6">
    <location>
        <begin position="1672"/>
        <end position="1691"/>
    </location>
</feature>
<dbReference type="Pfam" id="PF12166">
    <property type="entry name" value="Piezo_cap"/>
    <property type="match status" value="1"/>
</dbReference>
<feature type="transmembrane region" description="Helical" evidence="6">
    <location>
        <begin position="1938"/>
        <end position="1961"/>
    </location>
</feature>
<evidence type="ECO:0000259" key="9">
    <source>
        <dbReference type="Pfam" id="PF24874"/>
    </source>
</evidence>
<reference evidence="11 12" key="1">
    <citation type="journal article" date="2023" name="Hortic Res">
        <title>Pangenome of water caltrop reveals structural variations and asymmetric subgenome divergence after allopolyploidization.</title>
        <authorList>
            <person name="Zhang X."/>
            <person name="Chen Y."/>
            <person name="Wang L."/>
            <person name="Yuan Y."/>
            <person name="Fang M."/>
            <person name="Shi L."/>
            <person name="Lu R."/>
            <person name="Comes H.P."/>
            <person name="Ma Y."/>
            <person name="Chen Y."/>
            <person name="Huang G."/>
            <person name="Zhou Y."/>
            <person name="Zheng Z."/>
            <person name="Qiu Y."/>
        </authorList>
    </citation>
    <scope>NUCLEOTIDE SEQUENCE [LARGE SCALE GENOMIC DNA]</scope>
    <source>
        <strain evidence="11">F231</strain>
    </source>
</reference>
<comment type="similarity">
    <text evidence="2">Belongs to the PIEZO (TC 1.A.75) family.</text>
</comment>
<dbReference type="Proteomes" id="UP001346149">
    <property type="component" value="Unassembled WGS sequence"/>
</dbReference>
<dbReference type="GO" id="GO:0071260">
    <property type="term" value="P:cellular response to mechanical stimulus"/>
    <property type="evidence" value="ECO:0007669"/>
    <property type="project" value="TreeGrafter"/>
</dbReference>
<feature type="domain" description="Piezo THU9 and anchor" evidence="9">
    <location>
        <begin position="1937"/>
        <end position="2174"/>
    </location>
</feature>
<feature type="transmembrane region" description="Helical" evidence="6">
    <location>
        <begin position="351"/>
        <end position="372"/>
    </location>
</feature>
<feature type="domain" description="Piezo non-specific cation channel cap" evidence="7">
    <location>
        <begin position="2204"/>
        <end position="2478"/>
    </location>
</feature>
<dbReference type="InterPro" id="IPR057611">
    <property type="entry name" value="PIEZO_dom"/>
</dbReference>
<feature type="transmembrane region" description="Helical" evidence="6">
    <location>
        <begin position="1981"/>
        <end position="2001"/>
    </location>
</feature>
<feature type="transmembrane region" description="Helical" evidence="6">
    <location>
        <begin position="1337"/>
        <end position="1354"/>
    </location>
</feature>
<evidence type="ECO:0000256" key="4">
    <source>
        <dbReference type="ARBA" id="ARBA00022989"/>
    </source>
</evidence>
<feature type="transmembrane region" description="Helical" evidence="6">
    <location>
        <begin position="2008"/>
        <end position="2027"/>
    </location>
</feature>
<feature type="transmembrane region" description="Helical" evidence="6">
    <location>
        <begin position="1633"/>
        <end position="1660"/>
    </location>
</feature>
<dbReference type="Pfam" id="PF23188">
    <property type="entry name" value="THU_Piezo1"/>
    <property type="match status" value="1"/>
</dbReference>
<dbReference type="GO" id="GO:0050982">
    <property type="term" value="P:detection of mechanical stimulus"/>
    <property type="evidence" value="ECO:0007669"/>
    <property type="project" value="TreeGrafter"/>
</dbReference>
<evidence type="ECO:0000313" key="11">
    <source>
        <dbReference type="EMBL" id="KAK4795045.1"/>
    </source>
</evidence>
<dbReference type="Pfam" id="PF25288">
    <property type="entry name" value="PIEZO"/>
    <property type="match status" value="1"/>
</dbReference>
<feature type="transmembrane region" description="Helical" evidence="6">
    <location>
        <begin position="1068"/>
        <end position="1095"/>
    </location>
</feature>
<keyword evidence="12" id="KW-1185">Reference proteome</keyword>
<feature type="transmembrane region" description="Helical" evidence="6">
    <location>
        <begin position="1609"/>
        <end position="1627"/>
    </location>
</feature>
<feature type="transmembrane region" description="Helical" evidence="6">
    <location>
        <begin position="12"/>
        <end position="41"/>
    </location>
</feature>
<evidence type="ECO:0000259" key="10">
    <source>
        <dbReference type="Pfam" id="PF25288"/>
    </source>
</evidence>
<feature type="transmembrane region" description="Helical" evidence="6">
    <location>
        <begin position="61"/>
        <end position="83"/>
    </location>
</feature>
<dbReference type="InterPro" id="IPR031334">
    <property type="entry name" value="Piezo_cap_dom"/>
</dbReference>
<feature type="transmembrane region" description="Helical" evidence="6">
    <location>
        <begin position="1102"/>
        <end position="1123"/>
    </location>
</feature>
<evidence type="ECO:0000256" key="6">
    <source>
        <dbReference type="SAM" id="Phobius"/>
    </source>
</evidence>
<accession>A0AAN7LY29</accession>
<dbReference type="EMBL" id="JAXQNO010000007">
    <property type="protein sequence ID" value="KAK4795045.1"/>
    <property type="molecule type" value="Genomic_DNA"/>
</dbReference>
<dbReference type="Pfam" id="PF24874">
    <property type="entry name" value="Piezo_THU9_anchor"/>
    <property type="match status" value="1"/>
</dbReference>
<feature type="transmembrane region" description="Helical" evidence="6">
    <location>
        <begin position="857"/>
        <end position="875"/>
    </location>
</feature>